<comment type="caution">
    <text evidence="12">The sequence shown here is derived from an EMBL/GenBank/DDBJ whole genome shotgun (WGS) entry which is preliminary data.</text>
</comment>
<dbReference type="OrthoDB" id="10010764at2759"/>
<evidence type="ECO:0000256" key="4">
    <source>
        <dbReference type="ARBA" id="ARBA00022622"/>
    </source>
</evidence>
<organism evidence="12 13">
    <name type="scientific">Paramuricea clavata</name>
    <name type="common">Red gorgonian</name>
    <name type="synonym">Violescent sea-whip</name>
    <dbReference type="NCBI Taxonomy" id="317549"/>
    <lineage>
        <taxon>Eukaryota</taxon>
        <taxon>Metazoa</taxon>
        <taxon>Cnidaria</taxon>
        <taxon>Anthozoa</taxon>
        <taxon>Octocorallia</taxon>
        <taxon>Malacalcyonacea</taxon>
        <taxon>Plexauridae</taxon>
        <taxon>Paramuricea</taxon>
    </lineage>
</organism>
<comment type="similarity">
    <text evidence="2 11">Belongs to the glypican family.</text>
</comment>
<keyword evidence="13" id="KW-1185">Reference proteome</keyword>
<protein>
    <submittedName>
        <fullName evidence="12">Glypican-6-like</fullName>
    </submittedName>
</protein>
<evidence type="ECO:0000313" key="12">
    <source>
        <dbReference type="EMBL" id="CAB4001334.1"/>
    </source>
</evidence>
<keyword evidence="4" id="KW-0336">GPI-anchor</keyword>
<evidence type="ECO:0000256" key="2">
    <source>
        <dbReference type="ARBA" id="ARBA00010260"/>
    </source>
</evidence>
<name>A0A6S7H916_PARCT</name>
<evidence type="ECO:0000256" key="10">
    <source>
        <dbReference type="ARBA" id="ARBA00023288"/>
    </source>
</evidence>
<reference evidence="12" key="1">
    <citation type="submission" date="2020-04" db="EMBL/GenBank/DDBJ databases">
        <authorList>
            <person name="Alioto T."/>
            <person name="Alioto T."/>
            <person name="Gomez Garrido J."/>
        </authorList>
    </citation>
    <scope>NUCLEOTIDE SEQUENCE</scope>
    <source>
        <strain evidence="12">A484AB</strain>
    </source>
</reference>
<keyword evidence="9" id="KW-0357">Heparan sulfate</keyword>
<evidence type="ECO:0000313" key="13">
    <source>
        <dbReference type="Proteomes" id="UP001152795"/>
    </source>
</evidence>
<keyword evidence="3" id="KW-1003">Cell membrane</keyword>
<dbReference type="PANTHER" id="PTHR10822:SF29">
    <property type="entry name" value="DIVISION ABNORMALLY DELAYED PROTEIN"/>
    <property type="match status" value="1"/>
</dbReference>
<keyword evidence="5" id="KW-0732">Signal</keyword>
<sequence length="343" mass="39178">MAENIMLPFSFFTLILVVLTSPLQYTGVPSSCQGLQSKHEFSNFSVGQRFATDNLSICVYNDTTCCTEDMEQLLHKLSQSNVRNIHTAKMDLIQKIFSNGVTTFKDFFEGHIDSSDAALDKKFTRLYQDVYANNSHVTKSFYDKLRKHYRNGDYKINKIVDDFFKEVLKRMYVYVKGGKASDFDMDCVSLTYYQIQPFGKVPREIIPRLERSIAAARSLIYGLKVGNTVVENLNNDGWFSDKCLKSVTKMSQCSICAGYSNLKPCAGHCIDVFTECLSSLTELEHVWDDYLFYLTFLGSKLSAEYDFDAITRELPNDISFGITNCRDALIQKIIPKVCKIFFI</sequence>
<dbReference type="GO" id="GO:0009966">
    <property type="term" value="P:regulation of signal transduction"/>
    <property type="evidence" value="ECO:0007669"/>
    <property type="project" value="InterPro"/>
</dbReference>
<evidence type="ECO:0000256" key="6">
    <source>
        <dbReference type="ARBA" id="ARBA00022974"/>
    </source>
</evidence>
<dbReference type="Proteomes" id="UP001152795">
    <property type="component" value="Unassembled WGS sequence"/>
</dbReference>
<gene>
    <name evidence="12" type="ORF">PACLA_8A069865</name>
</gene>
<evidence type="ECO:0000256" key="5">
    <source>
        <dbReference type="ARBA" id="ARBA00022729"/>
    </source>
</evidence>
<dbReference type="GO" id="GO:0005886">
    <property type="term" value="C:plasma membrane"/>
    <property type="evidence" value="ECO:0007669"/>
    <property type="project" value="UniProtKB-SubCell"/>
</dbReference>
<proteinExistence type="inferred from homology"/>
<dbReference type="GO" id="GO:1905475">
    <property type="term" value="P:regulation of protein localization to membrane"/>
    <property type="evidence" value="ECO:0007669"/>
    <property type="project" value="TreeGrafter"/>
</dbReference>
<dbReference type="GO" id="GO:0016477">
    <property type="term" value="P:cell migration"/>
    <property type="evidence" value="ECO:0007669"/>
    <property type="project" value="TreeGrafter"/>
</dbReference>
<keyword evidence="7" id="KW-0472">Membrane</keyword>
<dbReference type="AlphaFoldDB" id="A0A6S7H916"/>
<evidence type="ECO:0000256" key="11">
    <source>
        <dbReference type="RuleBase" id="RU003518"/>
    </source>
</evidence>
<dbReference type="GO" id="GO:0098552">
    <property type="term" value="C:side of membrane"/>
    <property type="evidence" value="ECO:0007669"/>
    <property type="project" value="UniProtKB-KW"/>
</dbReference>
<comment type="subcellular location">
    <subcellularLocation>
        <location evidence="1">Cell membrane</location>
        <topology evidence="1">Lipid-anchor</topology>
        <topology evidence="1">GPI-anchor</topology>
    </subcellularLocation>
</comment>
<dbReference type="EMBL" id="CACRXK020004058">
    <property type="protein sequence ID" value="CAB4001334.1"/>
    <property type="molecule type" value="Genomic_DNA"/>
</dbReference>
<dbReference type="InterPro" id="IPR001863">
    <property type="entry name" value="Glypican"/>
</dbReference>
<evidence type="ECO:0000256" key="9">
    <source>
        <dbReference type="ARBA" id="ARBA00023207"/>
    </source>
</evidence>
<evidence type="ECO:0000256" key="3">
    <source>
        <dbReference type="ARBA" id="ARBA00022475"/>
    </source>
</evidence>
<keyword evidence="6" id="KW-0654">Proteoglycan</keyword>
<accession>A0A6S7H916</accession>
<dbReference type="GO" id="GO:0005576">
    <property type="term" value="C:extracellular region"/>
    <property type="evidence" value="ECO:0007669"/>
    <property type="project" value="TreeGrafter"/>
</dbReference>
<evidence type="ECO:0000256" key="1">
    <source>
        <dbReference type="ARBA" id="ARBA00004609"/>
    </source>
</evidence>
<dbReference type="GO" id="GO:0009986">
    <property type="term" value="C:cell surface"/>
    <property type="evidence" value="ECO:0007669"/>
    <property type="project" value="TreeGrafter"/>
</dbReference>
<keyword evidence="8" id="KW-0325">Glycoprotein</keyword>
<dbReference type="PANTHER" id="PTHR10822">
    <property type="entry name" value="GLYPICAN"/>
    <property type="match status" value="1"/>
</dbReference>
<evidence type="ECO:0000256" key="8">
    <source>
        <dbReference type="ARBA" id="ARBA00023180"/>
    </source>
</evidence>
<evidence type="ECO:0000256" key="7">
    <source>
        <dbReference type="ARBA" id="ARBA00023136"/>
    </source>
</evidence>
<keyword evidence="10" id="KW-0449">Lipoprotein</keyword>
<dbReference type="Pfam" id="PF01153">
    <property type="entry name" value="Glypican"/>
    <property type="match status" value="1"/>
</dbReference>